<gene>
    <name evidence="10" type="ORF">H4683_000130</name>
</gene>
<evidence type="ECO:0000313" key="11">
    <source>
        <dbReference type="Proteomes" id="UP000658225"/>
    </source>
</evidence>
<dbReference type="Pfam" id="PF02777">
    <property type="entry name" value="Sod_Fe_C"/>
    <property type="match status" value="1"/>
</dbReference>
<comment type="function">
    <text evidence="7">Destroys radicals which are normally produced within the cells and which are toxic to biological systems.</text>
</comment>
<keyword evidence="4 6" id="KW-0479">Metal-binding</keyword>
<dbReference type="RefSeq" id="WP_192596894.1">
    <property type="nucleotide sequence ID" value="NZ_JADBEL010000001.1"/>
</dbReference>
<name>A0A927MKV5_9BACL</name>
<dbReference type="PIRSF" id="PIRSF000349">
    <property type="entry name" value="SODismutase"/>
    <property type="match status" value="1"/>
</dbReference>
<dbReference type="Pfam" id="PF00081">
    <property type="entry name" value="Sod_Fe_N"/>
    <property type="match status" value="1"/>
</dbReference>
<evidence type="ECO:0000256" key="3">
    <source>
        <dbReference type="ARBA" id="ARBA00012682"/>
    </source>
</evidence>
<comment type="cofactor">
    <cofactor evidence="1">
        <name>Mn(2+)</name>
        <dbReference type="ChEBI" id="CHEBI:29035"/>
    </cofactor>
</comment>
<dbReference type="GO" id="GO:0046872">
    <property type="term" value="F:metal ion binding"/>
    <property type="evidence" value="ECO:0007669"/>
    <property type="project" value="UniProtKB-KW"/>
</dbReference>
<evidence type="ECO:0000256" key="2">
    <source>
        <dbReference type="ARBA" id="ARBA00008714"/>
    </source>
</evidence>
<evidence type="ECO:0000313" key="10">
    <source>
        <dbReference type="EMBL" id="MBE1553061.1"/>
    </source>
</evidence>
<dbReference type="InterPro" id="IPR019833">
    <property type="entry name" value="Mn/Fe_SOD_BS"/>
</dbReference>
<comment type="similarity">
    <text evidence="2 7">Belongs to the iron/manganese superoxide dismutase family.</text>
</comment>
<dbReference type="InterPro" id="IPR001189">
    <property type="entry name" value="Mn/Fe_SOD"/>
</dbReference>
<dbReference type="EC" id="1.15.1.1" evidence="3 7"/>
<dbReference type="Gene3D" id="1.10.287.990">
    <property type="entry name" value="Fe,Mn superoxide dismutase (SOD) domain"/>
    <property type="match status" value="1"/>
</dbReference>
<feature type="domain" description="Manganese/iron superoxide dismutase C-terminal" evidence="9">
    <location>
        <begin position="99"/>
        <end position="199"/>
    </location>
</feature>
<evidence type="ECO:0000256" key="7">
    <source>
        <dbReference type="RuleBase" id="RU000414"/>
    </source>
</evidence>
<evidence type="ECO:0000256" key="5">
    <source>
        <dbReference type="ARBA" id="ARBA00023002"/>
    </source>
</evidence>
<dbReference type="GO" id="GO:0005737">
    <property type="term" value="C:cytoplasm"/>
    <property type="evidence" value="ECO:0007669"/>
    <property type="project" value="TreeGrafter"/>
</dbReference>
<dbReference type="SUPFAM" id="SSF54719">
    <property type="entry name" value="Fe,Mn superoxide dismutase (SOD), C-terminal domain"/>
    <property type="match status" value="1"/>
</dbReference>
<dbReference type="InterPro" id="IPR019832">
    <property type="entry name" value="Mn/Fe_SOD_C"/>
</dbReference>
<dbReference type="PANTHER" id="PTHR43595">
    <property type="entry name" value="37S RIBOSOMAL PROTEIN S26, MITOCHONDRIAL"/>
    <property type="match status" value="1"/>
</dbReference>
<feature type="binding site" evidence="6">
    <location>
        <position position="28"/>
    </location>
    <ligand>
        <name>Mn(2+)</name>
        <dbReference type="ChEBI" id="CHEBI:29035"/>
    </ligand>
</feature>
<dbReference type="InterPro" id="IPR036324">
    <property type="entry name" value="Mn/Fe_SOD_N_sf"/>
</dbReference>
<dbReference type="PRINTS" id="PR01703">
    <property type="entry name" value="MNSODISMTASE"/>
</dbReference>
<dbReference type="Gene3D" id="3.55.40.20">
    <property type="entry name" value="Iron/manganese superoxide dismutase, C-terminal domain"/>
    <property type="match status" value="1"/>
</dbReference>
<evidence type="ECO:0000259" key="8">
    <source>
        <dbReference type="Pfam" id="PF00081"/>
    </source>
</evidence>
<dbReference type="GO" id="GO:0004784">
    <property type="term" value="F:superoxide dismutase activity"/>
    <property type="evidence" value="ECO:0007669"/>
    <property type="project" value="UniProtKB-EC"/>
</dbReference>
<keyword evidence="11" id="KW-1185">Reference proteome</keyword>
<dbReference type="InterPro" id="IPR036314">
    <property type="entry name" value="SOD_C_sf"/>
</dbReference>
<evidence type="ECO:0000256" key="1">
    <source>
        <dbReference type="ARBA" id="ARBA00001936"/>
    </source>
</evidence>
<evidence type="ECO:0000256" key="4">
    <source>
        <dbReference type="ARBA" id="ARBA00022723"/>
    </source>
</evidence>
<feature type="binding site" evidence="6">
    <location>
        <position position="83"/>
    </location>
    <ligand>
        <name>Mn(2+)</name>
        <dbReference type="ChEBI" id="CHEBI:29035"/>
    </ligand>
</feature>
<dbReference type="SUPFAM" id="SSF46609">
    <property type="entry name" value="Fe,Mn superoxide dismutase (SOD), N-terminal domain"/>
    <property type="match status" value="1"/>
</dbReference>
<feature type="domain" description="Manganese/iron superoxide dismutase N-terminal" evidence="8">
    <location>
        <begin position="3"/>
        <end position="90"/>
    </location>
</feature>
<dbReference type="EMBL" id="JADBEL010000001">
    <property type="protein sequence ID" value="MBE1553061.1"/>
    <property type="molecule type" value="Genomic_DNA"/>
</dbReference>
<dbReference type="InterPro" id="IPR019831">
    <property type="entry name" value="Mn/Fe_SOD_N"/>
</dbReference>
<sequence>MSTFTLPALNYGFDALEPVINQQTMEIHYGKHHQTYVNNLNVALEGHGDLNGKTVEELLTNLDALPESIRTAVRNNGGGHLNHSLFWEVLTSPSENNLPTGNLATAINNRFGSFEKFKEEFTKAATGRFGSGWAWLVVNNDNKIDVTSTPNQDNPIMEGTMPILGLDVWEHAYYLAYQNRRPDYISNFFKIINWDAVSNKYEQAMNR</sequence>
<keyword evidence="5 7" id="KW-0560">Oxidoreductase</keyword>
<dbReference type="PANTHER" id="PTHR43595:SF2">
    <property type="entry name" value="SMALL RIBOSOMAL SUBUNIT PROTEIN MS42"/>
    <property type="match status" value="1"/>
</dbReference>
<organism evidence="10 11">
    <name type="scientific">Sporosarcina limicola</name>
    <dbReference type="NCBI Taxonomy" id="34101"/>
    <lineage>
        <taxon>Bacteria</taxon>
        <taxon>Bacillati</taxon>
        <taxon>Bacillota</taxon>
        <taxon>Bacilli</taxon>
        <taxon>Bacillales</taxon>
        <taxon>Caryophanaceae</taxon>
        <taxon>Sporosarcina</taxon>
    </lineage>
</organism>
<comment type="caution">
    <text evidence="10">The sequence shown here is derived from an EMBL/GenBank/DDBJ whole genome shotgun (WGS) entry which is preliminary data.</text>
</comment>
<evidence type="ECO:0000259" key="9">
    <source>
        <dbReference type="Pfam" id="PF02777"/>
    </source>
</evidence>
<dbReference type="Proteomes" id="UP000658225">
    <property type="component" value="Unassembled WGS sequence"/>
</dbReference>
<reference evidence="10" key="1">
    <citation type="submission" date="2020-10" db="EMBL/GenBank/DDBJ databases">
        <title>Genomic Encyclopedia of Type Strains, Phase IV (KMG-IV): sequencing the most valuable type-strain genomes for metagenomic binning, comparative biology and taxonomic classification.</title>
        <authorList>
            <person name="Goeker M."/>
        </authorList>
    </citation>
    <scope>NUCLEOTIDE SEQUENCE</scope>
    <source>
        <strain evidence="10">DSM 13886</strain>
    </source>
</reference>
<dbReference type="PROSITE" id="PS00088">
    <property type="entry name" value="SOD_MN"/>
    <property type="match status" value="1"/>
</dbReference>
<feature type="binding site" evidence="6">
    <location>
        <position position="167"/>
    </location>
    <ligand>
        <name>Mn(2+)</name>
        <dbReference type="ChEBI" id="CHEBI:29035"/>
    </ligand>
</feature>
<dbReference type="FunFam" id="1.10.287.990:FF:000001">
    <property type="entry name" value="Superoxide dismutase"/>
    <property type="match status" value="1"/>
</dbReference>
<dbReference type="AlphaFoldDB" id="A0A927MKV5"/>
<comment type="catalytic activity">
    <reaction evidence="7">
        <text>2 superoxide + 2 H(+) = H2O2 + O2</text>
        <dbReference type="Rhea" id="RHEA:20696"/>
        <dbReference type="ChEBI" id="CHEBI:15378"/>
        <dbReference type="ChEBI" id="CHEBI:15379"/>
        <dbReference type="ChEBI" id="CHEBI:16240"/>
        <dbReference type="ChEBI" id="CHEBI:18421"/>
        <dbReference type="EC" id="1.15.1.1"/>
    </reaction>
</comment>
<protein>
    <recommendedName>
        <fullName evidence="3 7">Superoxide dismutase</fullName>
        <ecNumber evidence="3 7">1.15.1.1</ecNumber>
    </recommendedName>
</protein>
<proteinExistence type="inferred from homology"/>
<feature type="binding site" evidence="6">
    <location>
        <position position="171"/>
    </location>
    <ligand>
        <name>Mn(2+)</name>
        <dbReference type="ChEBI" id="CHEBI:29035"/>
    </ligand>
</feature>
<accession>A0A927MKV5</accession>
<dbReference type="FunFam" id="3.55.40.20:FF:000001">
    <property type="entry name" value="Superoxide dismutase"/>
    <property type="match status" value="1"/>
</dbReference>
<evidence type="ECO:0000256" key="6">
    <source>
        <dbReference type="PIRSR" id="PIRSR000349-1"/>
    </source>
</evidence>